<protein>
    <submittedName>
        <fullName evidence="1">Uncharacterized protein</fullName>
    </submittedName>
</protein>
<evidence type="ECO:0000313" key="1">
    <source>
        <dbReference type="EMBL" id="GGB06934.1"/>
    </source>
</evidence>
<name>A0A8J2UF90_9BACT</name>
<proteinExistence type="predicted"/>
<accession>A0A8J2UF90</accession>
<comment type="caution">
    <text evidence="1">The sequence shown here is derived from an EMBL/GenBank/DDBJ whole genome shotgun (WGS) entry which is preliminary data.</text>
</comment>
<gene>
    <name evidence="1" type="ORF">GCM10011511_33010</name>
</gene>
<dbReference type="Proteomes" id="UP000607559">
    <property type="component" value="Unassembled WGS sequence"/>
</dbReference>
<keyword evidence="2" id="KW-1185">Reference proteome</keyword>
<sequence length="116" mass="13627">MGSYTRWVRLKFKDYYLYTMTFEQFKATLNHDQPPTGIPPVLTALWYAQKDNWNKAHDIAQDIPTREGSWVHAYLHRVEGDEGNAHYWYTQAGRQLPELTPEQEWEQLVTSLLVAG</sequence>
<reference evidence="1" key="1">
    <citation type="journal article" date="2014" name="Int. J. Syst. Evol. Microbiol.">
        <title>Complete genome sequence of Corynebacterium casei LMG S-19264T (=DSM 44701T), isolated from a smear-ripened cheese.</title>
        <authorList>
            <consortium name="US DOE Joint Genome Institute (JGI-PGF)"/>
            <person name="Walter F."/>
            <person name="Albersmeier A."/>
            <person name="Kalinowski J."/>
            <person name="Ruckert C."/>
        </authorList>
    </citation>
    <scope>NUCLEOTIDE SEQUENCE</scope>
    <source>
        <strain evidence="1">CGMCC 1.15448</strain>
    </source>
</reference>
<dbReference type="EMBL" id="BMJC01000003">
    <property type="protein sequence ID" value="GGB06934.1"/>
    <property type="molecule type" value="Genomic_DNA"/>
</dbReference>
<dbReference type="AlphaFoldDB" id="A0A8J2UF90"/>
<evidence type="ECO:0000313" key="2">
    <source>
        <dbReference type="Proteomes" id="UP000607559"/>
    </source>
</evidence>
<organism evidence="1 2">
    <name type="scientific">Puia dinghuensis</name>
    <dbReference type="NCBI Taxonomy" id="1792502"/>
    <lineage>
        <taxon>Bacteria</taxon>
        <taxon>Pseudomonadati</taxon>
        <taxon>Bacteroidota</taxon>
        <taxon>Chitinophagia</taxon>
        <taxon>Chitinophagales</taxon>
        <taxon>Chitinophagaceae</taxon>
        <taxon>Puia</taxon>
    </lineage>
</organism>
<reference evidence="1" key="2">
    <citation type="submission" date="2020-09" db="EMBL/GenBank/DDBJ databases">
        <authorList>
            <person name="Sun Q."/>
            <person name="Zhou Y."/>
        </authorList>
    </citation>
    <scope>NUCLEOTIDE SEQUENCE</scope>
    <source>
        <strain evidence="1">CGMCC 1.15448</strain>
    </source>
</reference>